<evidence type="ECO:0000313" key="3">
    <source>
        <dbReference type="Proteomes" id="UP000239724"/>
    </source>
</evidence>
<keyword evidence="1" id="KW-1133">Transmembrane helix</keyword>
<keyword evidence="1" id="KW-0472">Membrane</keyword>
<organism evidence="2 3">
    <name type="scientific">Rhodopila globiformis</name>
    <name type="common">Rhodopseudomonas globiformis</name>
    <dbReference type="NCBI Taxonomy" id="1071"/>
    <lineage>
        <taxon>Bacteria</taxon>
        <taxon>Pseudomonadati</taxon>
        <taxon>Pseudomonadota</taxon>
        <taxon>Alphaproteobacteria</taxon>
        <taxon>Acetobacterales</taxon>
        <taxon>Acetobacteraceae</taxon>
        <taxon>Rhodopila</taxon>
    </lineage>
</organism>
<evidence type="ECO:0008006" key="4">
    <source>
        <dbReference type="Google" id="ProtNLM"/>
    </source>
</evidence>
<proteinExistence type="predicted"/>
<gene>
    <name evidence="2" type="ORF">CCS01_11380</name>
</gene>
<evidence type="ECO:0000313" key="2">
    <source>
        <dbReference type="EMBL" id="PPQ34362.1"/>
    </source>
</evidence>
<dbReference type="EMBL" id="NHRY01000114">
    <property type="protein sequence ID" value="PPQ34362.1"/>
    <property type="molecule type" value="Genomic_DNA"/>
</dbReference>
<reference evidence="2 3" key="1">
    <citation type="journal article" date="2018" name="Arch. Microbiol.">
        <title>New insights into the metabolic potential of the phototrophic purple bacterium Rhodopila globiformis DSM 161(T) from its draft genome sequence and evidence for a vanadium-dependent nitrogenase.</title>
        <authorList>
            <person name="Imhoff J.F."/>
            <person name="Rahn T."/>
            <person name="Kunzel S."/>
            <person name="Neulinger S.C."/>
        </authorList>
    </citation>
    <scope>NUCLEOTIDE SEQUENCE [LARGE SCALE GENOMIC DNA]</scope>
    <source>
        <strain evidence="2 3">DSM 161</strain>
    </source>
</reference>
<evidence type="ECO:0000256" key="1">
    <source>
        <dbReference type="SAM" id="Phobius"/>
    </source>
</evidence>
<protein>
    <recommendedName>
        <fullName evidence="4">Septation inhibitor protein</fullName>
    </recommendedName>
</protein>
<dbReference type="RefSeq" id="WP_104518969.1">
    <property type="nucleotide sequence ID" value="NZ_NHRY01000114.1"/>
</dbReference>
<accession>A0A2S6NIB6</accession>
<dbReference type="AlphaFoldDB" id="A0A2S6NIB6"/>
<name>A0A2S6NIB6_RHOGL</name>
<comment type="caution">
    <text evidence="2">The sequence shown here is derived from an EMBL/GenBank/DDBJ whole genome shotgun (WGS) entry which is preliminary data.</text>
</comment>
<dbReference type="OrthoDB" id="9815600at2"/>
<dbReference type="Pfam" id="PF04977">
    <property type="entry name" value="DivIC"/>
    <property type="match status" value="1"/>
</dbReference>
<feature type="transmembrane region" description="Helical" evidence="1">
    <location>
        <begin position="12"/>
        <end position="29"/>
    </location>
</feature>
<dbReference type="InterPro" id="IPR007060">
    <property type="entry name" value="FtsL/DivIC"/>
</dbReference>
<keyword evidence="1" id="KW-0812">Transmembrane</keyword>
<dbReference type="Proteomes" id="UP000239724">
    <property type="component" value="Unassembled WGS sequence"/>
</dbReference>
<keyword evidence="3" id="KW-1185">Reference proteome</keyword>
<sequence length="109" mass="12476">MSLGRELKRRARLMLAPSIFLAITLYFGWNATQGDRGLVARRQQEELLRQVIVDRDAAKAERDAWEIRVSGLRASHLDPDTLDERARAMDNLADPTEVIIKLSPQDKMF</sequence>